<reference evidence="2" key="1">
    <citation type="submission" date="2023-03" db="EMBL/GenBank/DDBJ databases">
        <title>Massive genome expansion in bonnet fungi (Mycena s.s.) driven by repeated elements and novel gene families across ecological guilds.</title>
        <authorList>
            <consortium name="Lawrence Berkeley National Laboratory"/>
            <person name="Harder C.B."/>
            <person name="Miyauchi S."/>
            <person name="Viragh M."/>
            <person name="Kuo A."/>
            <person name="Thoen E."/>
            <person name="Andreopoulos B."/>
            <person name="Lu D."/>
            <person name="Skrede I."/>
            <person name="Drula E."/>
            <person name="Henrissat B."/>
            <person name="Morin E."/>
            <person name="Kohler A."/>
            <person name="Barry K."/>
            <person name="LaButti K."/>
            <person name="Morin E."/>
            <person name="Salamov A."/>
            <person name="Lipzen A."/>
            <person name="Mereny Z."/>
            <person name="Hegedus B."/>
            <person name="Baldrian P."/>
            <person name="Stursova M."/>
            <person name="Weitz H."/>
            <person name="Taylor A."/>
            <person name="Grigoriev I.V."/>
            <person name="Nagy L.G."/>
            <person name="Martin F."/>
            <person name="Kauserud H."/>
        </authorList>
    </citation>
    <scope>NUCLEOTIDE SEQUENCE</scope>
    <source>
        <strain evidence="2">CBHHK002</strain>
    </source>
</reference>
<organism evidence="2 3">
    <name type="scientific">Mycena albidolilacea</name>
    <dbReference type="NCBI Taxonomy" id="1033008"/>
    <lineage>
        <taxon>Eukaryota</taxon>
        <taxon>Fungi</taxon>
        <taxon>Dikarya</taxon>
        <taxon>Basidiomycota</taxon>
        <taxon>Agaricomycotina</taxon>
        <taxon>Agaricomycetes</taxon>
        <taxon>Agaricomycetidae</taxon>
        <taxon>Agaricales</taxon>
        <taxon>Marasmiineae</taxon>
        <taxon>Mycenaceae</taxon>
        <taxon>Mycena</taxon>
    </lineage>
</organism>
<comment type="caution">
    <text evidence="2">The sequence shown here is derived from an EMBL/GenBank/DDBJ whole genome shotgun (WGS) entry which is preliminary data.</text>
</comment>
<feature type="compositionally biased region" description="Basic and acidic residues" evidence="1">
    <location>
        <begin position="427"/>
        <end position="442"/>
    </location>
</feature>
<proteinExistence type="predicted"/>
<feature type="region of interest" description="Disordered" evidence="1">
    <location>
        <begin position="97"/>
        <end position="123"/>
    </location>
</feature>
<gene>
    <name evidence="2" type="ORF">DFH08DRAFT_796800</name>
</gene>
<evidence type="ECO:0000256" key="1">
    <source>
        <dbReference type="SAM" id="MobiDB-lite"/>
    </source>
</evidence>
<evidence type="ECO:0000313" key="2">
    <source>
        <dbReference type="EMBL" id="KAJ7368992.1"/>
    </source>
</evidence>
<feature type="compositionally biased region" description="Low complexity" evidence="1">
    <location>
        <begin position="102"/>
        <end position="123"/>
    </location>
</feature>
<dbReference type="AlphaFoldDB" id="A0AAD7F4X0"/>
<dbReference type="Proteomes" id="UP001218218">
    <property type="component" value="Unassembled WGS sequence"/>
</dbReference>
<feature type="compositionally biased region" description="Basic and acidic residues" evidence="1">
    <location>
        <begin position="396"/>
        <end position="414"/>
    </location>
</feature>
<dbReference type="EMBL" id="JARIHO010000001">
    <property type="protein sequence ID" value="KAJ7368992.1"/>
    <property type="molecule type" value="Genomic_DNA"/>
</dbReference>
<protein>
    <submittedName>
        <fullName evidence="2">Uncharacterized protein</fullName>
    </submittedName>
</protein>
<feature type="region of interest" description="Disordered" evidence="1">
    <location>
        <begin position="355"/>
        <end position="374"/>
    </location>
</feature>
<sequence>MPAETLAFTLRSLYNPGVLSKKTILRFSKDEYKGTGLRPKLKYSRFHLLQAVVHLHSELVQDTTNIPGNSPNHSTSLRYSSPLRPTIAGINGGCMLTSPQNTSATPPAARASTPAPAQSPVRRPLALAHPAPQQAGEVCPHRVGPQEVLGARQWGGRVREGDVQTSVRRWAQLKGGRNGWGNTQEDCAHPHRHLRNLRCTPAHPQQLQEAGEVRPHRVGAQKVVGGEQQRGGAGWVQEGGAAAVRMRGWTGVPVQRWVHGGARESGAGIHRGRWSTRARGAGVDREGVGIDAGGERAQQSKCVHGQVWDLGGTGGRHSTRWWERVDAAVAAGEGHSPSAPHLPRPTALLARRVVEGQDRRRRERGACTGGGGTEQAWQCTWGAVWTRSETGVWGGREGDVDAGQDRRGNAREEGAAAVSTRGGTGVRGERGGEMDTGRDGKGSTESTGSAEGAGKERGAAAAWDGRARRREGGGVPLRWELLVVRAHFGGGNQIRIEVDKTRGTGTRVKNLSATGSGSICCLVLGATMDIYGCYGKCGKLWLGYGFPDEPWIIEMEQDTAQIAGSEFVSQPEYRDLVQMLGIVDVGWEFILNLGRLRVIGLDQPTTFYLKVHNIIHAIATSEDPADAGGYWSGLARNSGVLNNSVMIAGEFIHQVVP</sequence>
<evidence type="ECO:0000313" key="3">
    <source>
        <dbReference type="Proteomes" id="UP001218218"/>
    </source>
</evidence>
<accession>A0AAD7F4X0</accession>
<keyword evidence="3" id="KW-1185">Reference proteome</keyword>
<feature type="region of interest" description="Disordered" evidence="1">
    <location>
        <begin position="390"/>
        <end position="467"/>
    </location>
</feature>
<name>A0AAD7F4X0_9AGAR</name>